<dbReference type="Pfam" id="PF20099">
    <property type="entry name" value="DUF6489"/>
    <property type="match status" value="1"/>
</dbReference>
<keyword evidence="2" id="KW-1185">Reference proteome</keyword>
<dbReference type="RefSeq" id="WP_116622861.1">
    <property type="nucleotide sequence ID" value="NZ_QURN01000004.1"/>
</dbReference>
<evidence type="ECO:0000313" key="1">
    <source>
        <dbReference type="EMBL" id="RFC68425.1"/>
    </source>
</evidence>
<name>A0A371XGR9_9HYPH</name>
<proteinExistence type="predicted"/>
<dbReference type="AlphaFoldDB" id="A0A371XGR9"/>
<dbReference type="EMBL" id="QURN01000004">
    <property type="protein sequence ID" value="RFC68425.1"/>
    <property type="molecule type" value="Genomic_DNA"/>
</dbReference>
<gene>
    <name evidence="1" type="ORF">DY251_05475</name>
</gene>
<accession>A0A371XGR9</accession>
<protein>
    <submittedName>
        <fullName evidence="1">Uncharacterized protein</fullName>
    </submittedName>
</protein>
<organism evidence="1 2">
    <name type="scientific">Mesorhizobium denitrificans</name>
    <dbReference type="NCBI Taxonomy" id="2294114"/>
    <lineage>
        <taxon>Bacteria</taxon>
        <taxon>Pseudomonadati</taxon>
        <taxon>Pseudomonadota</taxon>
        <taxon>Alphaproteobacteria</taxon>
        <taxon>Hyphomicrobiales</taxon>
        <taxon>Phyllobacteriaceae</taxon>
        <taxon>Mesorhizobium</taxon>
    </lineage>
</organism>
<reference evidence="2" key="1">
    <citation type="submission" date="2018-08" db="EMBL/GenBank/DDBJ databases">
        <authorList>
            <person name="Im W.T."/>
        </authorList>
    </citation>
    <scope>NUCLEOTIDE SEQUENCE [LARGE SCALE GENOMIC DNA]</scope>
    <source>
        <strain evidence="2">LA-28</strain>
    </source>
</reference>
<dbReference type="InterPro" id="IPR045502">
    <property type="entry name" value="DUF6489"/>
</dbReference>
<dbReference type="Proteomes" id="UP000262379">
    <property type="component" value="Unassembled WGS sequence"/>
</dbReference>
<sequence length="83" mass="9644">MKVTINIDCTPEEARQFMGLPDVQPLQQAMMKQMEERMIVEIDRFSPENLLKTWFSGMPQNTDWMRNVMGGMFSPGSSDEKKK</sequence>
<evidence type="ECO:0000313" key="2">
    <source>
        <dbReference type="Proteomes" id="UP000262379"/>
    </source>
</evidence>
<comment type="caution">
    <text evidence="1">The sequence shown here is derived from an EMBL/GenBank/DDBJ whole genome shotgun (WGS) entry which is preliminary data.</text>
</comment>